<dbReference type="OrthoDB" id="3671061at2"/>
<dbReference type="KEGG" id="kpd:CW740_00285"/>
<name>A0A2K9A1K3_9GAMM</name>
<organism evidence="1 2">
    <name type="scientific">Kangiella profundi</name>
    <dbReference type="NCBI Taxonomy" id="1561924"/>
    <lineage>
        <taxon>Bacteria</taxon>
        <taxon>Pseudomonadati</taxon>
        <taxon>Pseudomonadota</taxon>
        <taxon>Gammaproteobacteria</taxon>
        <taxon>Kangiellales</taxon>
        <taxon>Kangiellaceae</taxon>
        <taxon>Kangiella</taxon>
    </lineage>
</organism>
<keyword evidence="2" id="KW-1185">Reference proteome</keyword>
<dbReference type="Proteomes" id="UP000232693">
    <property type="component" value="Chromosome"/>
</dbReference>
<dbReference type="EMBL" id="CP025120">
    <property type="protein sequence ID" value="AUD77755.1"/>
    <property type="molecule type" value="Genomic_DNA"/>
</dbReference>
<evidence type="ECO:0000313" key="1">
    <source>
        <dbReference type="EMBL" id="AUD77755.1"/>
    </source>
</evidence>
<reference evidence="1 2" key="1">
    <citation type="submission" date="2017-12" db="EMBL/GenBank/DDBJ databases">
        <title>Kangiella profundi FT102 completed genome.</title>
        <authorList>
            <person name="Xu J."/>
            <person name="Wang J."/>
            <person name="Lu Y."/>
        </authorList>
    </citation>
    <scope>NUCLEOTIDE SEQUENCE [LARGE SCALE GENOMIC DNA]</scope>
    <source>
        <strain evidence="1 2">FT102</strain>
    </source>
</reference>
<dbReference type="RefSeq" id="WP_106645679.1">
    <property type="nucleotide sequence ID" value="NZ_BMGO01000001.1"/>
</dbReference>
<dbReference type="InterPro" id="IPR054213">
    <property type="entry name" value="DUF6920"/>
</dbReference>
<dbReference type="AlphaFoldDB" id="A0A2K9A1K3"/>
<gene>
    <name evidence="1" type="ORF">CW740_00285</name>
</gene>
<accession>A0A2K9A1K3</accession>
<dbReference type="Pfam" id="PF21900">
    <property type="entry name" value="DUF6920"/>
    <property type="match status" value="1"/>
</dbReference>
<sequence length="243" mass="27313">MAKGEVVINKVNFSHLSGLPEPVQRYFKHVLKDGQSVINQIELTQHGSLRTSTDSNKWLPFKAIQLVLPNSKSFIWHASIKLFPAVYISVEDSLQSGIGSGKVRLFNIFPVASDSNHKKLNSGALHRYLAEAVWFPTALLPESGVTWTGIDDSSALASLSVKELTVELEFKFNDNNEVEAVYTEGRYGQFDGGYQKRPWQGHFKDYHEINGMKVPSYGEVGWWIDGKLELVWKGEVSKTIVNE</sequence>
<protein>
    <submittedName>
        <fullName evidence="1">Uncharacterized protein</fullName>
    </submittedName>
</protein>
<proteinExistence type="predicted"/>
<evidence type="ECO:0000313" key="2">
    <source>
        <dbReference type="Proteomes" id="UP000232693"/>
    </source>
</evidence>